<protein>
    <submittedName>
        <fullName evidence="2">Uncharacterized protein</fullName>
    </submittedName>
</protein>
<evidence type="ECO:0000313" key="3">
    <source>
        <dbReference type="Proteomes" id="UP001620295"/>
    </source>
</evidence>
<name>A0ABW8LHQ2_9ACTN</name>
<evidence type="ECO:0000256" key="1">
    <source>
        <dbReference type="SAM" id="MobiDB-lite"/>
    </source>
</evidence>
<keyword evidence="3" id="KW-1185">Reference proteome</keyword>
<accession>A0ABW8LHQ2</accession>
<dbReference type="Proteomes" id="UP001620295">
    <property type="component" value="Unassembled WGS sequence"/>
</dbReference>
<organism evidence="2 3">
    <name type="scientific">Streptomyces milbemycinicus</name>
    <dbReference type="NCBI Taxonomy" id="476552"/>
    <lineage>
        <taxon>Bacteria</taxon>
        <taxon>Bacillati</taxon>
        <taxon>Actinomycetota</taxon>
        <taxon>Actinomycetes</taxon>
        <taxon>Kitasatosporales</taxon>
        <taxon>Streptomycetaceae</taxon>
        <taxon>Streptomyces</taxon>
    </lineage>
</organism>
<reference evidence="2 3" key="1">
    <citation type="submission" date="2024-11" db="EMBL/GenBank/DDBJ databases">
        <title>The Natural Products Discovery Center: Release of the First 8490 Sequenced Strains for Exploring Actinobacteria Biosynthetic Diversity.</title>
        <authorList>
            <person name="Kalkreuter E."/>
            <person name="Kautsar S.A."/>
            <person name="Yang D."/>
            <person name="Bader C.D."/>
            <person name="Teijaro C.N."/>
            <person name="Fluegel L."/>
            <person name="Davis C.M."/>
            <person name="Simpson J.R."/>
            <person name="Lauterbach L."/>
            <person name="Steele A.D."/>
            <person name="Gui C."/>
            <person name="Meng S."/>
            <person name="Li G."/>
            <person name="Viehrig K."/>
            <person name="Ye F."/>
            <person name="Su P."/>
            <person name="Kiefer A.F."/>
            <person name="Nichols A."/>
            <person name="Cepeda A.J."/>
            <person name="Yan W."/>
            <person name="Fan B."/>
            <person name="Jiang Y."/>
            <person name="Adhikari A."/>
            <person name="Zheng C.-J."/>
            <person name="Schuster L."/>
            <person name="Cowan T.M."/>
            <person name="Smanski M.J."/>
            <person name="Chevrette M.G."/>
            <person name="De Carvalho L.P.S."/>
            <person name="Shen B."/>
        </authorList>
    </citation>
    <scope>NUCLEOTIDE SEQUENCE [LARGE SCALE GENOMIC DNA]</scope>
    <source>
        <strain evidence="2 3">NPDC020863</strain>
    </source>
</reference>
<feature type="compositionally biased region" description="Polar residues" evidence="1">
    <location>
        <begin position="1"/>
        <end position="11"/>
    </location>
</feature>
<sequence length="57" mass="5893">MSQARTNTTESRPQEAAAAAGADDTIHGKHRGQAASEDAQTSPHGRHRRPGEAASAS</sequence>
<feature type="region of interest" description="Disordered" evidence="1">
    <location>
        <begin position="1"/>
        <end position="57"/>
    </location>
</feature>
<proteinExistence type="predicted"/>
<evidence type="ECO:0000313" key="2">
    <source>
        <dbReference type="EMBL" id="MFK4265444.1"/>
    </source>
</evidence>
<dbReference type="RefSeq" id="WP_358636600.1">
    <property type="nucleotide sequence ID" value="NZ_JBFACG010000005.1"/>
</dbReference>
<gene>
    <name evidence="2" type="ORF">ACI2L5_10925</name>
</gene>
<dbReference type="EMBL" id="JBJDQH010000003">
    <property type="protein sequence ID" value="MFK4265444.1"/>
    <property type="molecule type" value="Genomic_DNA"/>
</dbReference>
<comment type="caution">
    <text evidence="2">The sequence shown here is derived from an EMBL/GenBank/DDBJ whole genome shotgun (WGS) entry which is preliminary data.</text>
</comment>